<dbReference type="InterPro" id="IPR017972">
    <property type="entry name" value="Cyt_P450_CS"/>
</dbReference>
<organism evidence="11 12">
    <name type="scientific">Xylaria bambusicola</name>
    <dbReference type="NCBI Taxonomy" id="326684"/>
    <lineage>
        <taxon>Eukaryota</taxon>
        <taxon>Fungi</taxon>
        <taxon>Dikarya</taxon>
        <taxon>Ascomycota</taxon>
        <taxon>Pezizomycotina</taxon>
        <taxon>Sordariomycetes</taxon>
        <taxon>Xylariomycetidae</taxon>
        <taxon>Xylariales</taxon>
        <taxon>Xylariaceae</taxon>
        <taxon>Xylaria</taxon>
    </lineage>
</organism>
<dbReference type="InterPro" id="IPR001128">
    <property type="entry name" value="Cyt_P450"/>
</dbReference>
<keyword evidence="3 8" id="KW-0349">Heme</keyword>
<keyword evidence="4 8" id="KW-0479">Metal-binding</keyword>
<dbReference type="GO" id="GO:0005506">
    <property type="term" value="F:iron ion binding"/>
    <property type="evidence" value="ECO:0007669"/>
    <property type="project" value="InterPro"/>
</dbReference>
<gene>
    <name evidence="11" type="ORF">RRF57_004802</name>
</gene>
<dbReference type="CDD" id="cd11058">
    <property type="entry name" value="CYP60B-like"/>
    <property type="match status" value="1"/>
</dbReference>
<evidence type="ECO:0000256" key="4">
    <source>
        <dbReference type="ARBA" id="ARBA00022723"/>
    </source>
</evidence>
<dbReference type="InterPro" id="IPR050121">
    <property type="entry name" value="Cytochrome_P450_monoxygenase"/>
</dbReference>
<dbReference type="InterPro" id="IPR036396">
    <property type="entry name" value="Cyt_P450_sf"/>
</dbReference>
<dbReference type="PRINTS" id="PR00385">
    <property type="entry name" value="P450"/>
</dbReference>
<evidence type="ECO:0000256" key="5">
    <source>
        <dbReference type="ARBA" id="ARBA00023002"/>
    </source>
</evidence>
<comment type="similarity">
    <text evidence="2 9">Belongs to the cytochrome P450 family.</text>
</comment>
<dbReference type="PRINTS" id="PR00463">
    <property type="entry name" value="EP450I"/>
</dbReference>
<dbReference type="PANTHER" id="PTHR24305">
    <property type="entry name" value="CYTOCHROME P450"/>
    <property type="match status" value="1"/>
</dbReference>
<evidence type="ECO:0000256" key="10">
    <source>
        <dbReference type="SAM" id="Phobius"/>
    </source>
</evidence>
<keyword evidence="10" id="KW-1133">Transmembrane helix</keyword>
<keyword evidence="7 9" id="KW-0503">Monooxygenase</keyword>
<dbReference type="Pfam" id="PF00067">
    <property type="entry name" value="p450"/>
    <property type="match status" value="1"/>
</dbReference>
<dbReference type="InterPro" id="IPR002401">
    <property type="entry name" value="Cyt_P450_E_grp-I"/>
</dbReference>
<evidence type="ECO:0000256" key="2">
    <source>
        <dbReference type="ARBA" id="ARBA00010617"/>
    </source>
</evidence>
<keyword evidence="6 8" id="KW-0408">Iron</keyword>
<evidence type="ECO:0000256" key="7">
    <source>
        <dbReference type="ARBA" id="ARBA00023033"/>
    </source>
</evidence>
<dbReference type="PROSITE" id="PS00086">
    <property type="entry name" value="CYTOCHROME_P450"/>
    <property type="match status" value="1"/>
</dbReference>
<keyword evidence="10" id="KW-0472">Membrane</keyword>
<comment type="cofactor">
    <cofactor evidence="1 8">
        <name>heme</name>
        <dbReference type="ChEBI" id="CHEBI:30413"/>
    </cofactor>
</comment>
<feature type="binding site" description="axial binding residue" evidence="8">
    <location>
        <position position="459"/>
    </location>
    <ligand>
        <name>heme</name>
        <dbReference type="ChEBI" id="CHEBI:30413"/>
    </ligand>
    <ligandPart>
        <name>Fe</name>
        <dbReference type="ChEBI" id="CHEBI:18248"/>
    </ligandPart>
</feature>
<evidence type="ECO:0000256" key="9">
    <source>
        <dbReference type="RuleBase" id="RU000461"/>
    </source>
</evidence>
<name>A0AAN7Z471_9PEZI</name>
<keyword evidence="10" id="KW-0812">Transmembrane</keyword>
<proteinExistence type="inferred from homology"/>
<feature type="transmembrane region" description="Helical" evidence="10">
    <location>
        <begin position="26"/>
        <end position="47"/>
    </location>
</feature>
<reference evidence="11 12" key="1">
    <citation type="submission" date="2023-10" db="EMBL/GenBank/DDBJ databases">
        <title>Draft genome sequence of Xylaria bambusicola isolate GMP-LS, the root and basal stem rot pathogen of sugarcane in Indonesia.</title>
        <authorList>
            <person name="Selvaraj P."/>
            <person name="Muralishankar V."/>
            <person name="Muruganantham S."/>
            <person name="Sp S."/>
            <person name="Haryani S."/>
            <person name="Lau K.J.X."/>
            <person name="Naqvi N.I."/>
        </authorList>
    </citation>
    <scope>NUCLEOTIDE SEQUENCE [LARGE SCALE GENOMIC DNA]</scope>
    <source>
        <strain evidence="11">GMP-LS</strain>
    </source>
</reference>
<dbReference type="GO" id="GO:0016705">
    <property type="term" value="F:oxidoreductase activity, acting on paired donors, with incorporation or reduction of molecular oxygen"/>
    <property type="evidence" value="ECO:0007669"/>
    <property type="project" value="InterPro"/>
</dbReference>
<comment type="caution">
    <text evidence="11">The sequence shown here is derived from an EMBL/GenBank/DDBJ whole genome shotgun (WGS) entry which is preliminary data.</text>
</comment>
<dbReference type="AlphaFoldDB" id="A0AAN7Z471"/>
<evidence type="ECO:0000313" key="12">
    <source>
        <dbReference type="Proteomes" id="UP001305414"/>
    </source>
</evidence>
<dbReference type="SUPFAM" id="SSF48264">
    <property type="entry name" value="Cytochrome P450"/>
    <property type="match status" value="1"/>
</dbReference>
<accession>A0AAN7Z471</accession>
<dbReference type="GO" id="GO:0004497">
    <property type="term" value="F:monooxygenase activity"/>
    <property type="evidence" value="ECO:0007669"/>
    <property type="project" value="UniProtKB-KW"/>
</dbReference>
<evidence type="ECO:0000256" key="8">
    <source>
        <dbReference type="PIRSR" id="PIRSR602401-1"/>
    </source>
</evidence>
<dbReference type="GO" id="GO:0020037">
    <property type="term" value="F:heme binding"/>
    <property type="evidence" value="ECO:0007669"/>
    <property type="project" value="InterPro"/>
</dbReference>
<dbReference type="Proteomes" id="UP001305414">
    <property type="component" value="Unassembled WGS sequence"/>
</dbReference>
<sequence>MADFSRPIASTLGQFDLTSWQGVGRLALAIIAFFIIRLGYTAVYNLYFHPLRHIPGPPLWIAINGLRSLYKMRGCLEFKYVEFHEKYGEVVRVNADEVAFIRPEAWKDIYGHGHAEFPKHFPGLKMDTKKIVFASSKDHFRYRRAMLPAFSDKALRMQEPLISVYVDLLIKRLREQSELNQPADMVRWYNFTTFDLIADLAYGTSLQGLEKGKSNAWLDNIGNLIKLLPILAFTGMFPLVGSALKFLAGPQIRNAEKKHADFTYKMTIDRIYNKAQPDRGDFMDFMLRSRGEDHEMKDDELASNADLIMLAGSETTATLLSGVTYWLLKTPHALKRVVEEVRETFNADEEITFDDTRTRLPYMAACLQEGLRIFPPLPLGMLRYVPDGPPVQIAGVTIPGKTQVSVPQFAAYHSELNFHRPNEFLPERWLPEAMSDPSSPFYNDRREVHRPFSVGRRDCIGQNLAMHEMRSILAKVLWNFDLTLDESSDNWHNQKILALWVKPPLQVHIKQRAK</sequence>
<keyword evidence="12" id="KW-1185">Reference proteome</keyword>
<evidence type="ECO:0000256" key="6">
    <source>
        <dbReference type="ARBA" id="ARBA00023004"/>
    </source>
</evidence>
<dbReference type="Gene3D" id="1.10.630.10">
    <property type="entry name" value="Cytochrome P450"/>
    <property type="match status" value="1"/>
</dbReference>
<protein>
    <recommendedName>
        <fullName evidence="13">Cytochrome P450 monooxygenase</fullName>
    </recommendedName>
</protein>
<evidence type="ECO:0000313" key="11">
    <source>
        <dbReference type="EMBL" id="KAK5629087.1"/>
    </source>
</evidence>
<evidence type="ECO:0008006" key="13">
    <source>
        <dbReference type="Google" id="ProtNLM"/>
    </source>
</evidence>
<dbReference type="PANTHER" id="PTHR24305:SF230">
    <property type="entry name" value="P450, PUTATIVE (EUROFUNG)-RELATED"/>
    <property type="match status" value="1"/>
</dbReference>
<evidence type="ECO:0000256" key="3">
    <source>
        <dbReference type="ARBA" id="ARBA00022617"/>
    </source>
</evidence>
<dbReference type="EMBL" id="JAWHQM010000010">
    <property type="protein sequence ID" value="KAK5629087.1"/>
    <property type="molecule type" value="Genomic_DNA"/>
</dbReference>
<keyword evidence="5 9" id="KW-0560">Oxidoreductase</keyword>
<evidence type="ECO:0000256" key="1">
    <source>
        <dbReference type="ARBA" id="ARBA00001971"/>
    </source>
</evidence>